<sequence>MSAPPGFNPQTQGSFGRPPLHWQRAPQQFINPLSDFVPAPTNRDRINSQRMSTPDPLGYTCFPLERT</sequence>
<gene>
    <name evidence="2" type="ORF">M422DRAFT_39538</name>
</gene>
<feature type="region of interest" description="Disordered" evidence="1">
    <location>
        <begin position="35"/>
        <end position="67"/>
    </location>
</feature>
<evidence type="ECO:0000313" key="3">
    <source>
        <dbReference type="Proteomes" id="UP000054279"/>
    </source>
</evidence>
<evidence type="ECO:0000313" key="2">
    <source>
        <dbReference type="EMBL" id="KIJ23605.1"/>
    </source>
</evidence>
<dbReference type="AlphaFoldDB" id="A0A0C9UEG6"/>
<feature type="region of interest" description="Disordered" evidence="1">
    <location>
        <begin position="1"/>
        <end position="23"/>
    </location>
</feature>
<organism evidence="2 3">
    <name type="scientific">Sphaerobolus stellatus (strain SS14)</name>
    <dbReference type="NCBI Taxonomy" id="990650"/>
    <lineage>
        <taxon>Eukaryota</taxon>
        <taxon>Fungi</taxon>
        <taxon>Dikarya</taxon>
        <taxon>Basidiomycota</taxon>
        <taxon>Agaricomycotina</taxon>
        <taxon>Agaricomycetes</taxon>
        <taxon>Phallomycetidae</taxon>
        <taxon>Geastrales</taxon>
        <taxon>Sphaerobolaceae</taxon>
        <taxon>Sphaerobolus</taxon>
    </lineage>
</organism>
<dbReference type="Proteomes" id="UP000054279">
    <property type="component" value="Unassembled WGS sequence"/>
</dbReference>
<proteinExistence type="predicted"/>
<dbReference type="EMBL" id="KN837627">
    <property type="protein sequence ID" value="KIJ23605.1"/>
    <property type="molecule type" value="Genomic_DNA"/>
</dbReference>
<accession>A0A0C9UEG6</accession>
<reference evidence="2 3" key="1">
    <citation type="submission" date="2014-06" db="EMBL/GenBank/DDBJ databases">
        <title>Evolutionary Origins and Diversification of the Mycorrhizal Mutualists.</title>
        <authorList>
            <consortium name="DOE Joint Genome Institute"/>
            <consortium name="Mycorrhizal Genomics Consortium"/>
            <person name="Kohler A."/>
            <person name="Kuo A."/>
            <person name="Nagy L.G."/>
            <person name="Floudas D."/>
            <person name="Copeland A."/>
            <person name="Barry K.W."/>
            <person name="Cichocki N."/>
            <person name="Veneault-Fourrey C."/>
            <person name="LaButti K."/>
            <person name="Lindquist E.A."/>
            <person name="Lipzen A."/>
            <person name="Lundell T."/>
            <person name="Morin E."/>
            <person name="Murat C."/>
            <person name="Riley R."/>
            <person name="Ohm R."/>
            <person name="Sun H."/>
            <person name="Tunlid A."/>
            <person name="Henrissat B."/>
            <person name="Grigoriev I.V."/>
            <person name="Hibbett D.S."/>
            <person name="Martin F."/>
        </authorList>
    </citation>
    <scope>NUCLEOTIDE SEQUENCE [LARGE SCALE GENOMIC DNA]</scope>
    <source>
        <strain evidence="2 3">SS14</strain>
    </source>
</reference>
<protein>
    <submittedName>
        <fullName evidence="2">Uncharacterized protein</fullName>
    </submittedName>
</protein>
<keyword evidence="3" id="KW-1185">Reference proteome</keyword>
<evidence type="ECO:0000256" key="1">
    <source>
        <dbReference type="SAM" id="MobiDB-lite"/>
    </source>
</evidence>
<dbReference type="HOGENOM" id="CLU_2814077_0_0_1"/>
<name>A0A0C9UEG6_SPHS4</name>